<organism evidence="2 3">
    <name type="scientific">Rangifer tarandus platyrhynchus</name>
    <name type="common">Svalbard reindeer</name>
    <dbReference type="NCBI Taxonomy" id="3082113"/>
    <lineage>
        <taxon>Eukaryota</taxon>
        <taxon>Metazoa</taxon>
        <taxon>Chordata</taxon>
        <taxon>Craniata</taxon>
        <taxon>Vertebrata</taxon>
        <taxon>Euteleostomi</taxon>
        <taxon>Mammalia</taxon>
        <taxon>Eutheria</taxon>
        <taxon>Laurasiatheria</taxon>
        <taxon>Artiodactyla</taxon>
        <taxon>Ruminantia</taxon>
        <taxon>Pecora</taxon>
        <taxon>Cervidae</taxon>
        <taxon>Odocoileinae</taxon>
        <taxon>Rangifer</taxon>
    </lineage>
</organism>
<protein>
    <submittedName>
        <fullName evidence="2">Uncharacterized protein</fullName>
    </submittedName>
</protein>
<feature type="region of interest" description="Disordered" evidence="1">
    <location>
        <begin position="1"/>
        <end position="86"/>
    </location>
</feature>
<evidence type="ECO:0000313" key="2">
    <source>
        <dbReference type="EMBL" id="CAI9173423.1"/>
    </source>
</evidence>
<evidence type="ECO:0000256" key="1">
    <source>
        <dbReference type="SAM" id="MobiDB-lite"/>
    </source>
</evidence>
<reference evidence="2" key="1">
    <citation type="submission" date="2023-04" db="EMBL/GenBank/DDBJ databases">
        <authorList>
            <consortium name="ELIXIR-Norway"/>
        </authorList>
    </citation>
    <scope>NUCLEOTIDE SEQUENCE [LARGE SCALE GENOMIC DNA]</scope>
</reference>
<dbReference type="EMBL" id="OX459969">
    <property type="protein sequence ID" value="CAI9173423.1"/>
    <property type="molecule type" value="Genomic_DNA"/>
</dbReference>
<sequence>MMEGSPLSPGVRVLRRCMSPAGPSPNTRPEESFPPRLETPCAPARPGHVEGTAAGVLGEGRRSQPQATPRLLCDPGGRPHLSEPTSLSVRRTYRLC</sequence>
<accession>A0ABN8ZHM2</accession>
<dbReference type="Proteomes" id="UP001176941">
    <property type="component" value="Chromosome 33"/>
</dbReference>
<keyword evidence="3" id="KW-1185">Reference proteome</keyword>
<proteinExistence type="predicted"/>
<evidence type="ECO:0000313" key="3">
    <source>
        <dbReference type="Proteomes" id="UP001176941"/>
    </source>
</evidence>
<gene>
    <name evidence="2" type="ORF">MRATA1EN1_LOCUS22385</name>
</gene>
<name>A0ABN8ZHM2_RANTA</name>